<evidence type="ECO:0000256" key="4">
    <source>
        <dbReference type="ARBA" id="ARBA00022989"/>
    </source>
</evidence>
<dbReference type="EMBL" id="FN430359">
    <property type="protein sequence ID" value="CAZ85840.1"/>
    <property type="molecule type" value="Genomic_DNA"/>
</dbReference>
<sequence>MNLIFASLATTFLVVRALSRKSLTPTGVLFAILTAVIHALHPWNLPFVLLISFYALATAATKVKHEVKAKLTISSSGAPGGEGARNHIQVLANSIVASVLVLAHCYQLRVISLNGFAQREDVCFHGDILAIGIIAHVCRNYAATLADTLSSELGILSKTQPVLISTLHKTPPGTNGGVTLFGVLAGGVGSAIIGLISVILLPYCPLPTDGYGIHLPKGRAHVSFGNSGNYGPTWGIKEKVLFVAFATIVGVSGSLLDSLLGAVFQKSVVDIRTQKIVEGPNGTTVLVQPSSTHFPTRARIHSHLHQTPQPAAAPIPTSAASRNAVAAEKDDALGHEQEHKPSRAVISGSRWGVLDNNQVNLAMAVLTSAGAMIAWRIAGLAGCDSIVARGLSGNGLSTVC</sequence>
<evidence type="ECO:0000313" key="9">
    <source>
        <dbReference type="Proteomes" id="UP000006911"/>
    </source>
</evidence>
<evidence type="ECO:0000256" key="7">
    <source>
        <dbReference type="SAM" id="Phobius"/>
    </source>
</evidence>
<comment type="similarity">
    <text evidence="2">Belongs to the TMEM19 family.</text>
</comment>
<dbReference type="GO" id="GO:0016020">
    <property type="term" value="C:membrane"/>
    <property type="evidence" value="ECO:0007669"/>
    <property type="project" value="UniProtKB-SubCell"/>
</dbReference>
<dbReference type="HOGENOM" id="CLU_036918_1_0_1"/>
<dbReference type="PANTHER" id="PTHR13353">
    <property type="entry name" value="TRANSMEMBRANE PROTEIN 19"/>
    <property type="match status" value="1"/>
</dbReference>
<feature type="transmembrane region" description="Helical" evidence="7">
    <location>
        <begin position="27"/>
        <end position="56"/>
    </location>
</feature>
<keyword evidence="3 7" id="KW-0812">Transmembrane</keyword>
<dbReference type="eggNOG" id="KOG4491">
    <property type="taxonomic scope" value="Eukaryota"/>
</dbReference>
<dbReference type="InterPro" id="IPR002794">
    <property type="entry name" value="DUF92_TMEM19"/>
</dbReference>
<evidence type="ECO:0000313" key="8">
    <source>
        <dbReference type="EMBL" id="CAZ85840.1"/>
    </source>
</evidence>
<name>D5GMU7_TUBMM</name>
<evidence type="ECO:0000256" key="6">
    <source>
        <dbReference type="SAM" id="MobiDB-lite"/>
    </source>
</evidence>
<reference evidence="8 9" key="1">
    <citation type="journal article" date="2010" name="Nature">
        <title>Perigord black truffle genome uncovers evolutionary origins and mechanisms of symbiosis.</title>
        <authorList>
            <person name="Martin F."/>
            <person name="Kohler A."/>
            <person name="Murat C."/>
            <person name="Balestrini R."/>
            <person name="Coutinho P.M."/>
            <person name="Jaillon O."/>
            <person name="Montanini B."/>
            <person name="Morin E."/>
            <person name="Noel B."/>
            <person name="Percudani R."/>
            <person name="Porcel B."/>
            <person name="Rubini A."/>
            <person name="Amicucci A."/>
            <person name="Amselem J."/>
            <person name="Anthouard V."/>
            <person name="Arcioni S."/>
            <person name="Artiguenave F."/>
            <person name="Aury J.M."/>
            <person name="Ballario P."/>
            <person name="Bolchi A."/>
            <person name="Brenna A."/>
            <person name="Brun A."/>
            <person name="Buee M."/>
            <person name="Cantarel B."/>
            <person name="Chevalier G."/>
            <person name="Couloux A."/>
            <person name="Da Silva C."/>
            <person name="Denoeud F."/>
            <person name="Duplessis S."/>
            <person name="Ghignone S."/>
            <person name="Hilselberger B."/>
            <person name="Iotti M."/>
            <person name="Marcais B."/>
            <person name="Mello A."/>
            <person name="Miranda M."/>
            <person name="Pacioni G."/>
            <person name="Quesneville H."/>
            <person name="Riccioni C."/>
            <person name="Ruotolo R."/>
            <person name="Splivallo R."/>
            <person name="Stocchi V."/>
            <person name="Tisserant E."/>
            <person name="Viscomi A.R."/>
            <person name="Zambonelli A."/>
            <person name="Zampieri E."/>
            <person name="Henrissat B."/>
            <person name="Lebrun M.H."/>
            <person name="Paolocci F."/>
            <person name="Bonfante P."/>
            <person name="Ottonello S."/>
            <person name="Wincker P."/>
        </authorList>
    </citation>
    <scope>NUCLEOTIDE SEQUENCE [LARGE SCALE GENOMIC DNA]</scope>
    <source>
        <strain evidence="8 9">Mel28</strain>
    </source>
</reference>
<proteinExistence type="inferred from homology"/>
<gene>
    <name evidence="8" type="ORF">GSTUM_00010939001</name>
</gene>
<accession>D5GMU7</accession>
<dbReference type="Proteomes" id="UP000006911">
    <property type="component" value="Unassembled WGS sequence"/>
</dbReference>
<keyword evidence="5 7" id="KW-0472">Membrane</keyword>
<dbReference type="PANTHER" id="PTHR13353:SF5">
    <property type="entry name" value="TRANSMEMBRANE PROTEIN 19"/>
    <property type="match status" value="1"/>
</dbReference>
<feature type="compositionally biased region" description="Basic and acidic residues" evidence="6">
    <location>
        <begin position="327"/>
        <end position="341"/>
    </location>
</feature>
<feature type="transmembrane region" description="Helical" evidence="7">
    <location>
        <begin position="240"/>
        <end position="264"/>
    </location>
</feature>
<evidence type="ECO:0000256" key="1">
    <source>
        <dbReference type="ARBA" id="ARBA00004141"/>
    </source>
</evidence>
<feature type="region of interest" description="Disordered" evidence="6">
    <location>
        <begin position="305"/>
        <end position="341"/>
    </location>
</feature>
<evidence type="ECO:0000256" key="2">
    <source>
        <dbReference type="ARBA" id="ARBA00009012"/>
    </source>
</evidence>
<dbReference type="GeneID" id="9183408"/>
<dbReference type="Pfam" id="PF01940">
    <property type="entry name" value="DUF92"/>
    <property type="match status" value="1"/>
</dbReference>
<dbReference type="AlphaFoldDB" id="D5GMU7"/>
<keyword evidence="4 7" id="KW-1133">Transmembrane helix</keyword>
<comment type="subcellular location">
    <subcellularLocation>
        <location evidence="1">Membrane</location>
        <topology evidence="1">Multi-pass membrane protein</topology>
    </subcellularLocation>
</comment>
<feature type="transmembrane region" description="Helical" evidence="7">
    <location>
        <begin position="178"/>
        <end position="201"/>
    </location>
</feature>
<dbReference type="KEGG" id="tml:GSTUM_00010939001"/>
<feature type="compositionally biased region" description="Low complexity" evidence="6">
    <location>
        <begin position="306"/>
        <end position="321"/>
    </location>
</feature>
<dbReference type="InParanoid" id="D5GMU7"/>
<dbReference type="OMA" id="MSSFACC"/>
<dbReference type="STRING" id="656061.D5GMU7"/>
<evidence type="ECO:0000256" key="5">
    <source>
        <dbReference type="ARBA" id="ARBA00023136"/>
    </source>
</evidence>
<keyword evidence="9" id="KW-1185">Reference proteome</keyword>
<dbReference type="RefSeq" id="XP_002841649.1">
    <property type="nucleotide sequence ID" value="XM_002841603.1"/>
</dbReference>
<organism evidence="8 9">
    <name type="scientific">Tuber melanosporum (strain Mel28)</name>
    <name type="common">Perigord black truffle</name>
    <dbReference type="NCBI Taxonomy" id="656061"/>
    <lineage>
        <taxon>Eukaryota</taxon>
        <taxon>Fungi</taxon>
        <taxon>Dikarya</taxon>
        <taxon>Ascomycota</taxon>
        <taxon>Pezizomycotina</taxon>
        <taxon>Pezizomycetes</taxon>
        <taxon>Pezizales</taxon>
        <taxon>Tuberaceae</taxon>
        <taxon>Tuber</taxon>
    </lineage>
</organism>
<protein>
    <submittedName>
        <fullName evidence="8">(Perigord truffle) hypothetical protein</fullName>
    </submittedName>
</protein>
<evidence type="ECO:0000256" key="3">
    <source>
        <dbReference type="ARBA" id="ARBA00022692"/>
    </source>
</evidence>